<keyword evidence="6" id="KW-0479">Metal-binding</keyword>
<dbReference type="InterPro" id="IPR043128">
    <property type="entry name" value="Rev_trsase/Diguanyl_cyclase"/>
</dbReference>
<evidence type="ECO:0000256" key="12">
    <source>
        <dbReference type="ARBA" id="ARBA00022918"/>
    </source>
</evidence>
<feature type="region of interest" description="Disordered" evidence="16">
    <location>
        <begin position="143"/>
        <end position="162"/>
    </location>
</feature>
<comment type="caution">
    <text evidence="20">The sequence shown here is derived from an EMBL/GenBank/DDBJ whole genome shotgun (WGS) entry which is preliminary data.</text>
</comment>
<evidence type="ECO:0000313" key="20">
    <source>
        <dbReference type="EMBL" id="KAA0065760.1"/>
    </source>
</evidence>
<dbReference type="PANTHER" id="PTHR37984">
    <property type="entry name" value="PROTEIN CBG26694"/>
    <property type="match status" value="1"/>
</dbReference>
<dbReference type="Pfam" id="PF13975">
    <property type="entry name" value="gag-asp_proteas"/>
    <property type="match status" value="1"/>
</dbReference>
<keyword evidence="13" id="KW-0239">DNA-directed DNA polymerase</keyword>
<evidence type="ECO:0000256" key="16">
    <source>
        <dbReference type="SAM" id="MobiDB-lite"/>
    </source>
</evidence>
<feature type="domain" description="Reverse transcriptase" evidence="18">
    <location>
        <begin position="664"/>
        <end position="843"/>
    </location>
</feature>
<dbReference type="GO" id="GO:0006310">
    <property type="term" value="P:DNA recombination"/>
    <property type="evidence" value="ECO:0007669"/>
    <property type="project" value="UniProtKB-KW"/>
</dbReference>
<dbReference type="InterPro" id="IPR001584">
    <property type="entry name" value="Integrase_cat-core"/>
</dbReference>
<dbReference type="PROSITE" id="PS50994">
    <property type="entry name" value="INTEGRASE"/>
    <property type="match status" value="1"/>
</dbReference>
<dbReference type="InterPro" id="IPR000477">
    <property type="entry name" value="RT_dom"/>
</dbReference>
<keyword evidence="10" id="KW-0460">Magnesium</keyword>
<keyword evidence="14" id="KW-0238">DNA-binding</keyword>
<dbReference type="InterPro" id="IPR056924">
    <property type="entry name" value="SH3_Tf2-1"/>
</dbReference>
<dbReference type="CDD" id="cd00303">
    <property type="entry name" value="retropepsin_like"/>
    <property type="match status" value="1"/>
</dbReference>
<dbReference type="CDD" id="cd01647">
    <property type="entry name" value="RT_LTR"/>
    <property type="match status" value="1"/>
</dbReference>
<dbReference type="Pfam" id="PF00385">
    <property type="entry name" value="Chromo"/>
    <property type="match status" value="1"/>
</dbReference>
<evidence type="ECO:0000256" key="10">
    <source>
        <dbReference type="ARBA" id="ARBA00022842"/>
    </source>
</evidence>
<keyword evidence="3" id="KW-0808">Transferase</keyword>
<dbReference type="SMART" id="SM00298">
    <property type="entry name" value="CHROMO"/>
    <property type="match status" value="1"/>
</dbReference>
<dbReference type="InterPro" id="IPR041588">
    <property type="entry name" value="Integrase_H2C2"/>
</dbReference>
<dbReference type="SUPFAM" id="SSF50630">
    <property type="entry name" value="Acid proteases"/>
    <property type="match status" value="1"/>
</dbReference>
<dbReference type="SUPFAM" id="SSF54160">
    <property type="entry name" value="Chromo domain-like"/>
    <property type="match status" value="1"/>
</dbReference>
<dbReference type="InterPro" id="IPR000953">
    <property type="entry name" value="Chromo/chromo_shadow_dom"/>
</dbReference>
<evidence type="ECO:0000256" key="1">
    <source>
        <dbReference type="ARBA" id="ARBA00012493"/>
    </source>
</evidence>
<dbReference type="InterPro" id="IPR041373">
    <property type="entry name" value="RT_RNaseH"/>
</dbReference>
<dbReference type="FunFam" id="3.30.420.10:FF:000032">
    <property type="entry name" value="Retrovirus-related Pol polyprotein from transposon 297-like Protein"/>
    <property type="match status" value="1"/>
</dbReference>
<keyword evidence="7" id="KW-0064">Aspartyl protease</keyword>
<dbReference type="SUPFAM" id="SSF53098">
    <property type="entry name" value="Ribonuclease H-like"/>
    <property type="match status" value="1"/>
</dbReference>
<evidence type="ECO:0000256" key="14">
    <source>
        <dbReference type="ARBA" id="ARBA00023125"/>
    </source>
</evidence>
<evidence type="ECO:0000256" key="6">
    <source>
        <dbReference type="ARBA" id="ARBA00022723"/>
    </source>
</evidence>
<dbReference type="Gene3D" id="3.30.420.10">
    <property type="entry name" value="Ribonuclease H-like superfamily/Ribonuclease H"/>
    <property type="match status" value="1"/>
</dbReference>
<dbReference type="OrthoDB" id="1939491at2759"/>
<evidence type="ECO:0000256" key="3">
    <source>
        <dbReference type="ARBA" id="ARBA00022679"/>
    </source>
</evidence>
<keyword evidence="4" id="KW-0548">Nucleotidyltransferase</keyword>
<dbReference type="InterPro" id="IPR043502">
    <property type="entry name" value="DNA/RNA_pol_sf"/>
</dbReference>
<dbReference type="GO" id="GO:0046872">
    <property type="term" value="F:metal ion binding"/>
    <property type="evidence" value="ECO:0007669"/>
    <property type="project" value="UniProtKB-KW"/>
</dbReference>
<keyword evidence="15" id="KW-0233">DNA recombination</keyword>
<feature type="domain" description="Integrase catalytic" evidence="19">
    <location>
        <begin position="1185"/>
        <end position="1344"/>
    </location>
</feature>
<evidence type="ECO:0000256" key="15">
    <source>
        <dbReference type="ARBA" id="ARBA00023172"/>
    </source>
</evidence>
<dbReference type="Proteomes" id="UP000321393">
    <property type="component" value="Unassembled WGS sequence"/>
</dbReference>
<dbReference type="SUPFAM" id="SSF56672">
    <property type="entry name" value="DNA/RNA polymerases"/>
    <property type="match status" value="1"/>
</dbReference>
<protein>
    <recommendedName>
        <fullName evidence="1">RNA-directed DNA polymerase</fullName>
        <ecNumber evidence="1">2.7.7.49</ecNumber>
    </recommendedName>
</protein>
<dbReference type="FunFam" id="1.10.340.70:FF:000001">
    <property type="entry name" value="Retrovirus-related Pol polyprotein from transposon gypsy-like Protein"/>
    <property type="match status" value="1"/>
</dbReference>
<accession>A0A5A7VEX8</accession>
<dbReference type="Pfam" id="PF17921">
    <property type="entry name" value="Integrase_H2C2"/>
    <property type="match status" value="1"/>
</dbReference>
<evidence type="ECO:0000256" key="11">
    <source>
        <dbReference type="ARBA" id="ARBA00022908"/>
    </source>
</evidence>
<feature type="domain" description="Chromo" evidence="17">
    <location>
        <begin position="1491"/>
        <end position="1545"/>
    </location>
</feature>
<evidence type="ECO:0000256" key="13">
    <source>
        <dbReference type="ARBA" id="ARBA00022932"/>
    </source>
</evidence>
<evidence type="ECO:0000259" key="17">
    <source>
        <dbReference type="PROSITE" id="PS50013"/>
    </source>
</evidence>
<dbReference type="Pfam" id="PF24626">
    <property type="entry name" value="SH3_Tf2-1"/>
    <property type="match status" value="1"/>
</dbReference>
<feature type="compositionally biased region" description="Basic and acidic residues" evidence="16">
    <location>
        <begin position="332"/>
        <end position="354"/>
    </location>
</feature>
<evidence type="ECO:0000259" key="18">
    <source>
        <dbReference type="PROSITE" id="PS50878"/>
    </source>
</evidence>
<proteinExistence type="predicted"/>
<organism evidence="20 21">
    <name type="scientific">Cucumis melo var. makuwa</name>
    <name type="common">Oriental melon</name>
    <dbReference type="NCBI Taxonomy" id="1194695"/>
    <lineage>
        <taxon>Eukaryota</taxon>
        <taxon>Viridiplantae</taxon>
        <taxon>Streptophyta</taxon>
        <taxon>Embryophyta</taxon>
        <taxon>Tracheophyta</taxon>
        <taxon>Spermatophyta</taxon>
        <taxon>Magnoliopsida</taxon>
        <taxon>eudicotyledons</taxon>
        <taxon>Gunneridae</taxon>
        <taxon>Pentapetalae</taxon>
        <taxon>rosids</taxon>
        <taxon>fabids</taxon>
        <taxon>Cucurbitales</taxon>
        <taxon>Cucurbitaceae</taxon>
        <taxon>Benincaseae</taxon>
        <taxon>Cucumis</taxon>
    </lineage>
</organism>
<dbReference type="GO" id="GO:0003964">
    <property type="term" value="F:RNA-directed DNA polymerase activity"/>
    <property type="evidence" value="ECO:0007669"/>
    <property type="project" value="UniProtKB-KW"/>
</dbReference>
<feature type="compositionally biased region" description="Basic and acidic residues" evidence="16">
    <location>
        <begin position="363"/>
        <end position="372"/>
    </location>
</feature>
<gene>
    <name evidence="20" type="ORF">E6C27_scaffold37G00510</name>
</gene>
<keyword evidence="8" id="KW-0255">Endonuclease</keyword>
<dbReference type="FunFam" id="3.30.70.270:FF:000026">
    <property type="entry name" value="Transposon Ty3-G Gag-Pol polyprotein"/>
    <property type="match status" value="1"/>
</dbReference>
<dbReference type="PANTHER" id="PTHR37984:SF5">
    <property type="entry name" value="PROTEIN NYNRIN-LIKE"/>
    <property type="match status" value="1"/>
</dbReference>
<dbReference type="Gene3D" id="3.10.10.10">
    <property type="entry name" value="HIV Type 1 Reverse Transcriptase, subunit A, domain 1"/>
    <property type="match status" value="1"/>
</dbReference>
<dbReference type="InterPro" id="IPR016197">
    <property type="entry name" value="Chromo-like_dom_sf"/>
</dbReference>
<reference evidence="20 21" key="1">
    <citation type="submission" date="2019-08" db="EMBL/GenBank/DDBJ databases">
        <title>Draft genome sequences of two oriental melons (Cucumis melo L. var makuwa).</title>
        <authorList>
            <person name="Kwon S.-Y."/>
        </authorList>
    </citation>
    <scope>NUCLEOTIDE SEQUENCE [LARGE SCALE GENOMIC DNA]</scope>
    <source>
        <strain evidence="21">cv. SW 3</strain>
        <tissue evidence="20">Leaf</tissue>
    </source>
</reference>
<evidence type="ECO:0000256" key="5">
    <source>
        <dbReference type="ARBA" id="ARBA00022722"/>
    </source>
</evidence>
<dbReference type="InterPro" id="IPR021109">
    <property type="entry name" value="Peptidase_aspartic_dom_sf"/>
</dbReference>
<dbReference type="GO" id="GO:0006508">
    <property type="term" value="P:proteolysis"/>
    <property type="evidence" value="ECO:0007669"/>
    <property type="project" value="UniProtKB-KW"/>
</dbReference>
<keyword evidence="5" id="KW-0540">Nuclease</keyword>
<dbReference type="InterPro" id="IPR036397">
    <property type="entry name" value="RNaseH_sf"/>
</dbReference>
<dbReference type="InterPro" id="IPR012337">
    <property type="entry name" value="RNaseH-like_sf"/>
</dbReference>
<dbReference type="InterPro" id="IPR023780">
    <property type="entry name" value="Chromo_domain"/>
</dbReference>
<dbReference type="Gene3D" id="2.40.50.40">
    <property type="match status" value="1"/>
</dbReference>
<evidence type="ECO:0000259" key="19">
    <source>
        <dbReference type="PROSITE" id="PS50994"/>
    </source>
</evidence>
<dbReference type="PROSITE" id="PS50878">
    <property type="entry name" value="RT_POL"/>
    <property type="match status" value="1"/>
</dbReference>
<evidence type="ECO:0000256" key="2">
    <source>
        <dbReference type="ARBA" id="ARBA00022670"/>
    </source>
</evidence>
<evidence type="ECO:0000256" key="9">
    <source>
        <dbReference type="ARBA" id="ARBA00022801"/>
    </source>
</evidence>
<dbReference type="InterPro" id="IPR050951">
    <property type="entry name" value="Retrovirus_Pol_polyprotein"/>
</dbReference>
<evidence type="ECO:0000313" key="21">
    <source>
        <dbReference type="Proteomes" id="UP000321393"/>
    </source>
</evidence>
<dbReference type="PROSITE" id="PS50013">
    <property type="entry name" value="CHROMO_2"/>
    <property type="match status" value="1"/>
</dbReference>
<feature type="region of interest" description="Disordered" evidence="16">
    <location>
        <begin position="1"/>
        <end position="42"/>
    </location>
</feature>
<feature type="region of interest" description="Disordered" evidence="16">
    <location>
        <begin position="324"/>
        <end position="377"/>
    </location>
</feature>
<dbReference type="EMBL" id="SSTE01001190">
    <property type="protein sequence ID" value="KAA0065760.1"/>
    <property type="molecule type" value="Genomic_DNA"/>
</dbReference>
<dbReference type="GO" id="GO:0003887">
    <property type="term" value="F:DNA-directed DNA polymerase activity"/>
    <property type="evidence" value="ECO:0007669"/>
    <property type="project" value="UniProtKB-KW"/>
</dbReference>
<dbReference type="Gene3D" id="3.30.70.270">
    <property type="match status" value="2"/>
</dbReference>
<dbReference type="GO" id="GO:0004190">
    <property type="term" value="F:aspartic-type endopeptidase activity"/>
    <property type="evidence" value="ECO:0007669"/>
    <property type="project" value="UniProtKB-KW"/>
</dbReference>
<dbReference type="Pfam" id="PF00078">
    <property type="entry name" value="RVT_1"/>
    <property type="match status" value="1"/>
</dbReference>
<evidence type="ECO:0000256" key="7">
    <source>
        <dbReference type="ARBA" id="ARBA00022750"/>
    </source>
</evidence>
<dbReference type="Gene3D" id="1.10.340.70">
    <property type="match status" value="1"/>
</dbReference>
<keyword evidence="12" id="KW-0695">RNA-directed DNA polymerase</keyword>
<dbReference type="Gene3D" id="2.40.70.10">
    <property type="entry name" value="Acid Proteases"/>
    <property type="match status" value="1"/>
</dbReference>
<keyword evidence="11" id="KW-0229">DNA integration</keyword>
<sequence>MSAEEGHTSPVEQVIEGPVTRGRKEQHSPTRRSKSKGPAVREHVDTRLTNLEQGMEDVQLAVGRLSENFEELVQENAEITSVAKEMIEDMGRTFQEELKELTSTVTTLKAFVEGELHNLHTKSISFETRLDALCVECRSKHLGSNAPSTSTHPTTSGTSNIKVPKPDVYNGVRNATVVDNFLFGLERYFVALGVRDDEARINHAPTFLRDAAQLWWRRKYADQSGNAIHSWEQFKAELRKHFVPHNAEIESRGKLRRLRHTGSILEYVKEFTTLMLEIGDLPEKEALFQFKDGLKDWAKIELDRRNVQTLDDAIAAAETLVDYSAQSKGKKPGPEKYGGKSDKTKNFGRRDGGKVKTFQWKNGKNDGAHRGESSNPPKPCFICKGPHWTRDCPNQKALNALVAKFQEIKQVEDAPGPQIGSMQQIGVMKKETTVEHKGLLYGSIRIEGKEATAMFDTGASHNFMDVQEAKRLGLKYKEETGTVKVVNAKEQTIHGVAKGVLVKIGDWQKRLDFSVLPMDDFNIVLGLGFFDKVVTLLDSNRGTLSIIDGLMTTIPIRRGKPIKMLSALQFKRGVTKNQCYVATMKTLEGEEAKTDEPPVPDNIQKVLDEYKDIMPSELPKKLPPRREVDHEIELEPGAKPPAMAPYRMAPLELEELRRQLKELLDAGYIQPSKAPYGAPVLFQKKKDGSLRLCIDYRALNKITIKNRYPIPLIADLFDQLGKARWFSKIDLRSGYYQVRIKQGDEAKTACVTRYGAYEFLVMPFGLTNAPATFCTLMNKLFQPFLDRFVVVYLDDIVVYSQTLEEHVQHLKQVFQVLRDNELYIKLEKCSFAKQEVEFLGHWIKEGKLMMDNAEVRAILEWKAPTKVPELRSFLGFVNYYRRFIKGYSDIAAPLTNLLKKNQTWGWTEECQQAFDRLKHAVSEEAVMVLADHTKPFEVHTDASDFAIGGVLIQDGHPIAFESRKLNDTERRYTVQEKEMTAIVHCLRTWRHYLLGSKFTVMTDNVATSYFQTQKKLTPKQARWQDFLAEFDFKLEYKPGRANVVADALSRKAELNTITRSMPTSNFLERIKEGMQHDELAKNLLKLAKEGKTRRFWENDGTLLTTGNRLFVTRWGALRKDVLRECHDSLWAGHPGMNRTLALVHDKYYWPRMQDDIESYVKTCLVCQQDKGEQQLPAGLLEPLPIAEKPWDSVTMDFIVALPKSHGFGTIMVVVDRFSKYATFIPCSPDVKVDEAARLFFKNVVKLWGIPKSIISDRDPRFTGKFWRELFKLMGTDLNFSTSFHPQSDGQTERINALLEQYLRHYVSAHQKDWATLLDVAQFSYNLQRSESTGKSPFEIIMNQQPNTPGTLIAPYEGPNPSAFNFAKQWHEEQDISRACLEKAARRMKKWADKKRRPKEYEIGDKVLVKLLPNQFKSLRKVHKGLVRRYEGPFSIIERVGKAAYKVELPPRLKIHNVFHISMLKPFHEDREDPNRSKTSRAPTGVITEFDRKIKEILAERKIRRRGVPSHSEYLILWEGLPESEASWEREDMLWQFQAEIEKFKESATGTLRNQVGEGVTPQK</sequence>
<dbReference type="FunFam" id="3.10.20.370:FF:000001">
    <property type="entry name" value="Retrovirus-related Pol polyprotein from transposon 17.6-like protein"/>
    <property type="match status" value="1"/>
</dbReference>
<dbReference type="EC" id="2.7.7.49" evidence="1"/>
<dbReference type="GO" id="GO:0004519">
    <property type="term" value="F:endonuclease activity"/>
    <property type="evidence" value="ECO:0007669"/>
    <property type="project" value="UniProtKB-KW"/>
</dbReference>
<dbReference type="Pfam" id="PF17917">
    <property type="entry name" value="RT_RNaseH"/>
    <property type="match status" value="1"/>
</dbReference>
<dbReference type="Pfam" id="PF03732">
    <property type="entry name" value="Retrotrans_gag"/>
    <property type="match status" value="1"/>
</dbReference>
<keyword evidence="2" id="KW-0645">Protease</keyword>
<dbReference type="InterPro" id="IPR005162">
    <property type="entry name" value="Retrotrans_gag_dom"/>
</dbReference>
<keyword evidence="9" id="KW-0378">Hydrolase</keyword>
<evidence type="ECO:0000256" key="8">
    <source>
        <dbReference type="ARBA" id="ARBA00022759"/>
    </source>
</evidence>
<name>A0A5A7VEX8_CUCMM</name>
<dbReference type="CDD" id="cd09274">
    <property type="entry name" value="RNase_HI_RT_Ty3"/>
    <property type="match status" value="1"/>
</dbReference>
<feature type="compositionally biased region" description="Low complexity" evidence="16">
    <location>
        <begin position="144"/>
        <end position="160"/>
    </location>
</feature>
<dbReference type="GO" id="GO:0015074">
    <property type="term" value="P:DNA integration"/>
    <property type="evidence" value="ECO:0007669"/>
    <property type="project" value="UniProtKB-KW"/>
</dbReference>
<dbReference type="GO" id="GO:0003677">
    <property type="term" value="F:DNA binding"/>
    <property type="evidence" value="ECO:0007669"/>
    <property type="project" value="UniProtKB-KW"/>
</dbReference>
<evidence type="ECO:0000256" key="4">
    <source>
        <dbReference type="ARBA" id="ARBA00022695"/>
    </source>
</evidence>